<protein>
    <submittedName>
        <fullName evidence="2">HNH endonuclease</fullName>
    </submittedName>
</protein>
<dbReference type="EMBL" id="MN794002">
    <property type="protein sequence ID" value="QGZ00838.1"/>
    <property type="molecule type" value="Genomic_DNA"/>
</dbReference>
<evidence type="ECO:0000259" key="1">
    <source>
        <dbReference type="Pfam" id="PF13392"/>
    </source>
</evidence>
<dbReference type="Pfam" id="PF13392">
    <property type="entry name" value="HNH_3"/>
    <property type="match status" value="1"/>
</dbReference>
<dbReference type="Proteomes" id="UP000440361">
    <property type="component" value="Segment"/>
</dbReference>
<name>A0A6B9I8Y6_9CAUD</name>
<keyword evidence="3" id="KW-1185">Reference proteome</keyword>
<feature type="domain" description="HNH nuclease" evidence="1">
    <location>
        <begin position="46"/>
        <end position="89"/>
    </location>
</feature>
<sequence>MELVTYNPDSGLFVWKVQRGPRKPGDVAGTINTLGYVVLRLDYKLYLAHRLAVLYMTGEFPEVVVDHINGIPADNRWANLRTCTVSDNMCNTHIQHNSTGFRGVYRDKHKWAARIYKDGQKFSAHGFPTPEAASAWYKQKAEEVHGEFSGLRRALVEGG</sequence>
<dbReference type="SUPFAM" id="SSF54171">
    <property type="entry name" value="DNA-binding domain"/>
    <property type="match status" value="1"/>
</dbReference>
<dbReference type="SUPFAM" id="SSF54060">
    <property type="entry name" value="His-Me finger endonucleases"/>
    <property type="match status" value="1"/>
</dbReference>
<proteinExistence type="predicted"/>
<evidence type="ECO:0000313" key="3">
    <source>
        <dbReference type="Proteomes" id="UP000440361"/>
    </source>
</evidence>
<organism evidence="2 3">
    <name type="scientific">Klebsiella phage VLC3</name>
    <dbReference type="NCBI Taxonomy" id="2686206"/>
    <lineage>
        <taxon>Viruses</taxon>
        <taxon>Duplodnaviria</taxon>
        <taxon>Heunggongvirae</taxon>
        <taxon>Uroviricota</taxon>
        <taxon>Caudoviricetes</taxon>
        <taxon>Autographivirales</taxon>
        <taxon>Autoscriptoviridae</taxon>
        <taxon>Slopekvirinae</taxon>
        <taxon>Drulisvirus</taxon>
        <taxon>Drulisvirus VLC3</taxon>
    </lineage>
</organism>
<reference evidence="2 3" key="1">
    <citation type="submission" date="2019-12" db="EMBL/GenBank/DDBJ databases">
        <title>Isolation of novel and strongly lytic Klebsiella pneumoniae phages in Valencia (Spain).</title>
        <authorList>
            <person name="Domingo-Calap P."/>
            <person name="Beamud B."/>
            <person name="Vienne J."/>
            <person name="Gonzalez-Candelas F."/>
            <person name="Sanjuan R."/>
        </authorList>
    </citation>
    <scope>NUCLEOTIDE SEQUENCE [LARGE SCALE GENOMIC DNA]</scope>
</reference>
<dbReference type="Gene3D" id="3.90.75.20">
    <property type="match status" value="1"/>
</dbReference>
<dbReference type="InterPro" id="IPR044925">
    <property type="entry name" value="His-Me_finger_sf"/>
</dbReference>
<dbReference type="GO" id="GO:0004519">
    <property type="term" value="F:endonuclease activity"/>
    <property type="evidence" value="ECO:0007669"/>
    <property type="project" value="UniProtKB-KW"/>
</dbReference>
<dbReference type="InterPro" id="IPR003615">
    <property type="entry name" value="HNH_nuc"/>
</dbReference>
<keyword evidence="2" id="KW-0255">Endonuclease</keyword>
<evidence type="ECO:0000313" key="2">
    <source>
        <dbReference type="EMBL" id="QGZ00838.1"/>
    </source>
</evidence>
<dbReference type="InterPro" id="IPR016177">
    <property type="entry name" value="DNA-bd_dom_sf"/>
</dbReference>
<dbReference type="GO" id="GO:0003677">
    <property type="term" value="F:DNA binding"/>
    <property type="evidence" value="ECO:0007669"/>
    <property type="project" value="InterPro"/>
</dbReference>
<accession>A0A6B9I8Y6</accession>
<keyword evidence="2" id="KW-0378">Hydrolase</keyword>
<keyword evidence="2" id="KW-0540">Nuclease</keyword>